<reference evidence="4" key="1">
    <citation type="submission" date="2019-08" db="EMBL/GenBank/DDBJ databases">
        <authorList>
            <person name="Kucharzyk K."/>
            <person name="Murdoch R.W."/>
            <person name="Higgins S."/>
            <person name="Loffler F."/>
        </authorList>
    </citation>
    <scope>NUCLEOTIDE SEQUENCE</scope>
</reference>
<comment type="caution">
    <text evidence="4">The sequence shown here is derived from an EMBL/GenBank/DDBJ whole genome shotgun (WGS) entry which is preliminary data.</text>
</comment>
<sequence length="542" mass="59181">MRKLYLILTICSLSGIITAQWQMSNSYQTSYIDNISVVNSNVVWVADQLDKAVSISKDGGQSWIKNDYQTGSFVGAYTLGTFSAVNDSVAYIIAAGLDAAGSANNGVFKTTNGGENWTKLSGAFTAASFPNFVYFWNINEGVAIGDAYPNQYFEIYTTSNAGQTWDKVQDSNQANGNAEWGLNSGAHLRVVNGTIYFTTSGGRIFKSADKGKNWTVINTPATSNNYLSFDFKNDNEGMVVFSNTAEGEKFVYTTVNGGADWTQQTGGEYWFLRQIKYDASRNIYFSTSSFGLAYSSDNGATWTRHPSFINISLGGLQILPNNKVLIGGWGSIYFAYNYTDTNPTVTSADSPDNNKINVYFSDDIDAASGSVASKFLVLRAIHDESGIKTDTIPVASAVVDAVDKKKIVLTTAEDVPFDTITVRTYEIVSSQGIPVLFSGAGSRAQFIKTNNTGLDDVSAQSLKVYPNPAKDIVNIELNENLPVSGLKIFNATGQLIYQHQYFNLNRGSKITIPLNMNSGVYYLQITNQNGQTIATRKLIKQE</sequence>
<feature type="domain" description="Secretion system C-terminal sorting" evidence="3">
    <location>
        <begin position="464"/>
        <end position="538"/>
    </location>
</feature>
<dbReference type="AlphaFoldDB" id="A0A644WHU3"/>
<protein>
    <recommendedName>
        <fullName evidence="5">Secretion system C-terminal sorting domain-containing protein</fullName>
    </recommendedName>
</protein>
<keyword evidence="1" id="KW-0677">Repeat</keyword>
<dbReference type="SUPFAM" id="SSF110296">
    <property type="entry name" value="Oligoxyloglucan reducing end-specific cellobiohydrolase"/>
    <property type="match status" value="1"/>
</dbReference>
<evidence type="ECO:0008006" key="5">
    <source>
        <dbReference type="Google" id="ProtNLM"/>
    </source>
</evidence>
<dbReference type="Gene3D" id="2.130.10.10">
    <property type="entry name" value="YVTN repeat-like/Quinoprotein amine dehydrogenase"/>
    <property type="match status" value="2"/>
</dbReference>
<evidence type="ECO:0000256" key="1">
    <source>
        <dbReference type="ARBA" id="ARBA00022737"/>
    </source>
</evidence>
<gene>
    <name evidence="4" type="ORF">SDC9_49300</name>
</gene>
<proteinExistence type="predicted"/>
<name>A0A644WHU3_9ZZZZ</name>
<dbReference type="EMBL" id="VSSQ01000919">
    <property type="protein sequence ID" value="MPM03041.1"/>
    <property type="molecule type" value="Genomic_DNA"/>
</dbReference>
<dbReference type="InterPro" id="IPR031778">
    <property type="entry name" value="Sortilin_N"/>
</dbReference>
<dbReference type="Pfam" id="PF18962">
    <property type="entry name" value="Por_Secre_tail"/>
    <property type="match status" value="1"/>
</dbReference>
<accession>A0A644WHU3</accession>
<feature type="domain" description="Sortilin N-terminal" evidence="2">
    <location>
        <begin position="154"/>
        <end position="263"/>
    </location>
</feature>
<evidence type="ECO:0000259" key="3">
    <source>
        <dbReference type="Pfam" id="PF18962"/>
    </source>
</evidence>
<organism evidence="4">
    <name type="scientific">bioreactor metagenome</name>
    <dbReference type="NCBI Taxonomy" id="1076179"/>
    <lineage>
        <taxon>unclassified sequences</taxon>
        <taxon>metagenomes</taxon>
        <taxon>ecological metagenomes</taxon>
    </lineage>
</organism>
<dbReference type="InterPro" id="IPR026444">
    <property type="entry name" value="Secre_tail"/>
</dbReference>
<dbReference type="Pfam" id="PF15902">
    <property type="entry name" value="Sortilin-Vps10"/>
    <property type="match status" value="1"/>
</dbReference>
<dbReference type="NCBIfam" id="TIGR04183">
    <property type="entry name" value="Por_Secre_tail"/>
    <property type="match status" value="1"/>
</dbReference>
<dbReference type="CDD" id="cd15482">
    <property type="entry name" value="Sialidase_non-viral"/>
    <property type="match status" value="1"/>
</dbReference>
<dbReference type="InterPro" id="IPR015943">
    <property type="entry name" value="WD40/YVTN_repeat-like_dom_sf"/>
</dbReference>
<evidence type="ECO:0000259" key="2">
    <source>
        <dbReference type="Pfam" id="PF15902"/>
    </source>
</evidence>
<evidence type="ECO:0000313" key="4">
    <source>
        <dbReference type="EMBL" id="MPM03041.1"/>
    </source>
</evidence>